<sequence>MCKLNTIKELDGLPDGAEIELLDKRETRLYKEAGNWRSREKAATQNIYAYVNTRRYGARVIGEETAAVTEKPETIQEIIARYREAYDKREAGILSFLDDEGELKEGQSYEAYDEHSYDAWSDSHGDLSSLLSELEDALRPEGQR</sequence>
<accession>A0A873WEG1</accession>
<dbReference type="Proteomes" id="UP000663080">
    <property type="component" value="Segment"/>
</dbReference>
<gene>
    <name evidence="1" type="ORF">CPT_Sentinel_053</name>
</gene>
<reference evidence="1" key="1">
    <citation type="submission" date="2020-07" db="EMBL/GenBank/DDBJ databases">
        <title>Complete genome sequence of Streptomyces phage Sentinel.</title>
        <authorList>
            <person name="Talcott A.F."/>
            <person name="Ramsey J."/>
            <person name="Moreland R."/>
            <person name="Hernandez I."/>
            <person name="Clark J.D."/>
            <person name="Liu M."/>
            <person name="Burrowes B."/>
        </authorList>
    </citation>
    <scope>NUCLEOTIDE SEQUENCE</scope>
</reference>
<keyword evidence="2" id="KW-1185">Reference proteome</keyword>
<dbReference type="EMBL" id="MT701597">
    <property type="protein sequence ID" value="QPB09887.1"/>
    <property type="molecule type" value="Genomic_DNA"/>
</dbReference>
<proteinExistence type="predicted"/>
<organism evidence="1 2">
    <name type="scientific">Streptomyces phage Sentinel</name>
    <dbReference type="NCBI Taxonomy" id="2767584"/>
    <lineage>
        <taxon>Viruses</taxon>
        <taxon>Duplodnaviria</taxon>
        <taxon>Heunggongvirae</taxon>
        <taxon>Uroviricota</taxon>
        <taxon>Caudoviricetes</taxon>
        <taxon>Arquatrovirinae</taxon>
        <taxon>Sentinelvirus</taxon>
        <taxon>Sentinelvirus sentinel</taxon>
    </lineage>
</organism>
<evidence type="ECO:0000313" key="2">
    <source>
        <dbReference type="Proteomes" id="UP000663080"/>
    </source>
</evidence>
<name>A0A873WEG1_9CAUD</name>
<protein>
    <submittedName>
        <fullName evidence="1">Uncharacterized protein</fullName>
    </submittedName>
</protein>
<evidence type="ECO:0000313" key="1">
    <source>
        <dbReference type="EMBL" id="QPB09887.1"/>
    </source>
</evidence>